<feature type="region of interest" description="Disordered" evidence="1">
    <location>
        <begin position="72"/>
        <end position="111"/>
    </location>
</feature>
<accession>A0AAT9HKF9</accession>
<sequence length="111" mass="11830">MRTLLGVAISVRGEIYGDLYLSEREDGRPFDRGDEDIVVALAGAAGIAIENARLFARVRDSAETFQRLLLPTLSDLGPSPRPPSTVPRPSRTGSAGTGTTPWCCPTTRSAS</sequence>
<evidence type="ECO:0000313" key="2">
    <source>
        <dbReference type="EMBL" id="BFO17996.1"/>
    </source>
</evidence>
<gene>
    <name evidence="2" type="ORF">SHKM778_43840</name>
</gene>
<dbReference type="AlphaFoldDB" id="A0AAT9HKF9"/>
<dbReference type="Gene3D" id="3.30.450.40">
    <property type="match status" value="1"/>
</dbReference>
<dbReference type="SUPFAM" id="SSF55781">
    <property type="entry name" value="GAF domain-like"/>
    <property type="match status" value="1"/>
</dbReference>
<dbReference type="EMBL" id="AP035768">
    <property type="protein sequence ID" value="BFO17996.1"/>
    <property type="molecule type" value="Genomic_DNA"/>
</dbReference>
<proteinExistence type="predicted"/>
<evidence type="ECO:0000256" key="1">
    <source>
        <dbReference type="SAM" id="MobiDB-lite"/>
    </source>
</evidence>
<protein>
    <recommendedName>
        <fullName evidence="3">GAF domain-containing protein</fullName>
    </recommendedName>
</protein>
<evidence type="ECO:0008006" key="3">
    <source>
        <dbReference type="Google" id="ProtNLM"/>
    </source>
</evidence>
<reference evidence="2" key="1">
    <citation type="submission" date="2024-06" db="EMBL/GenBank/DDBJ databases">
        <authorList>
            <consortium name="consrtm"/>
            <person name="Uemura M."/>
            <person name="Terahara T."/>
        </authorList>
    </citation>
    <scope>NUCLEOTIDE SEQUENCE</scope>
    <source>
        <strain evidence="2">KM77-8</strain>
    </source>
</reference>
<dbReference type="InterPro" id="IPR029016">
    <property type="entry name" value="GAF-like_dom_sf"/>
</dbReference>
<feature type="compositionally biased region" description="Low complexity" evidence="1">
    <location>
        <begin position="87"/>
        <end position="111"/>
    </location>
</feature>
<reference evidence="2" key="2">
    <citation type="submission" date="2024-07" db="EMBL/GenBank/DDBJ databases">
        <title>Streptomyces haneummycinica sp. nov., a new antibiotic-producing actinobacterium isolated from marine sediment.</title>
        <authorList>
            <person name="Uemura M."/>
            <person name="Hamada M."/>
            <person name="Hirano S."/>
            <person name="Kobayashi K."/>
            <person name="Ohshiro T."/>
            <person name="Kobayashi T."/>
            <person name="Terahara T."/>
        </authorList>
    </citation>
    <scope>NUCLEOTIDE SEQUENCE</scope>
    <source>
        <strain evidence="2">KM77-8</strain>
    </source>
</reference>
<organism evidence="2">
    <name type="scientific">Streptomyces haneummycinicus</name>
    <dbReference type="NCBI Taxonomy" id="3074435"/>
    <lineage>
        <taxon>Bacteria</taxon>
        <taxon>Bacillati</taxon>
        <taxon>Actinomycetota</taxon>
        <taxon>Actinomycetes</taxon>
        <taxon>Kitasatosporales</taxon>
        <taxon>Streptomycetaceae</taxon>
        <taxon>Streptomyces</taxon>
    </lineage>
</organism>
<name>A0AAT9HKF9_9ACTN</name>